<comment type="caution">
    <text evidence="4">The sequence shown here is derived from an EMBL/GenBank/DDBJ whole genome shotgun (WGS) entry which is preliminary data.</text>
</comment>
<dbReference type="InterPro" id="IPR002347">
    <property type="entry name" value="SDR_fam"/>
</dbReference>
<dbReference type="OrthoDB" id="1933717at2759"/>
<dbReference type="PANTHER" id="PTHR43490">
    <property type="entry name" value="(+)-NEOMENTHOL DEHYDROGENASE"/>
    <property type="match status" value="1"/>
</dbReference>
<sequence>MSKGTQRYAVVTDSYNEIGFETVKLLASKGTNVVLTARDEKKGLESVEKLKQLGLPGQVLFHKLDLTDPASIASLADFIKTQFGKLDILVNKETIPGVVLNQDAFVKAFEQSGNTWPAEKYWNEIQGEQSYELAEECLKTNYYGAKGMIEQLLPLLQLSDSPTIANVSAPLGMLRNLPIESAKEILGDVENLTVEKVDEVLTEFMKEYKQGKRWPSATYYMTAYRFSKAALNAYTRMLAKKYPNVCVNCVSLGYVKSDLTCYTGFLTAEEGAQNLLNLADEKTSGVFLSPKGLLSF</sequence>
<dbReference type="InterPro" id="IPR036291">
    <property type="entry name" value="NAD(P)-bd_dom_sf"/>
</dbReference>
<dbReference type="Pfam" id="PF00106">
    <property type="entry name" value="adh_short"/>
    <property type="match status" value="1"/>
</dbReference>
<proteinExistence type="inferred from homology"/>
<comment type="similarity">
    <text evidence="1">Belongs to the short-chain dehydrogenases/reductases (SDR) family.</text>
</comment>
<evidence type="ECO:0000313" key="5">
    <source>
        <dbReference type="Proteomes" id="UP000796880"/>
    </source>
</evidence>
<dbReference type="Gene3D" id="3.40.50.720">
    <property type="entry name" value="NAD(P)-binding Rossmann-like Domain"/>
    <property type="match status" value="1"/>
</dbReference>
<dbReference type="SUPFAM" id="SSF51735">
    <property type="entry name" value="NAD(P)-binding Rossmann-fold domains"/>
    <property type="match status" value="1"/>
</dbReference>
<dbReference type="Proteomes" id="UP000796880">
    <property type="component" value="Unassembled WGS sequence"/>
</dbReference>
<evidence type="ECO:0000256" key="1">
    <source>
        <dbReference type="ARBA" id="ARBA00006484"/>
    </source>
</evidence>
<dbReference type="PRINTS" id="PR00081">
    <property type="entry name" value="GDHRDH"/>
</dbReference>
<keyword evidence="5" id="KW-1185">Reference proteome</keyword>
<dbReference type="AlphaFoldDB" id="A0A8K0E8K2"/>
<evidence type="ECO:0000256" key="3">
    <source>
        <dbReference type="ARBA" id="ARBA00023002"/>
    </source>
</evidence>
<protein>
    <submittedName>
        <fullName evidence="4">Uncharacterized protein</fullName>
    </submittedName>
</protein>
<evidence type="ECO:0000256" key="2">
    <source>
        <dbReference type="ARBA" id="ARBA00022857"/>
    </source>
</evidence>
<dbReference type="EMBL" id="VOIH02000007">
    <property type="protein sequence ID" value="KAF3441300.1"/>
    <property type="molecule type" value="Genomic_DNA"/>
</dbReference>
<reference evidence="4" key="1">
    <citation type="submission" date="2020-03" db="EMBL/GenBank/DDBJ databases">
        <title>A high-quality chromosome-level genome assembly of a woody plant with both climbing and erect habits, Rhamnella rubrinervis.</title>
        <authorList>
            <person name="Lu Z."/>
            <person name="Yang Y."/>
            <person name="Zhu X."/>
            <person name="Sun Y."/>
        </authorList>
    </citation>
    <scope>NUCLEOTIDE SEQUENCE</scope>
    <source>
        <strain evidence="4">BYM</strain>
        <tissue evidence="4">Leaf</tissue>
    </source>
</reference>
<keyword evidence="2" id="KW-0521">NADP</keyword>
<gene>
    <name evidence="4" type="ORF">FNV43_RR15213</name>
</gene>
<dbReference type="GO" id="GO:0016491">
    <property type="term" value="F:oxidoreductase activity"/>
    <property type="evidence" value="ECO:0007669"/>
    <property type="project" value="UniProtKB-KW"/>
</dbReference>
<name>A0A8K0E8K2_9ROSA</name>
<dbReference type="PANTHER" id="PTHR43490:SF119">
    <property type="entry name" value="SHORT-CHAIN DEHYDROGENASE_REDUCTASE"/>
    <property type="match status" value="1"/>
</dbReference>
<evidence type="ECO:0000313" key="4">
    <source>
        <dbReference type="EMBL" id="KAF3441300.1"/>
    </source>
</evidence>
<organism evidence="4 5">
    <name type="scientific">Rhamnella rubrinervis</name>
    <dbReference type="NCBI Taxonomy" id="2594499"/>
    <lineage>
        <taxon>Eukaryota</taxon>
        <taxon>Viridiplantae</taxon>
        <taxon>Streptophyta</taxon>
        <taxon>Embryophyta</taxon>
        <taxon>Tracheophyta</taxon>
        <taxon>Spermatophyta</taxon>
        <taxon>Magnoliopsida</taxon>
        <taxon>eudicotyledons</taxon>
        <taxon>Gunneridae</taxon>
        <taxon>Pentapetalae</taxon>
        <taxon>rosids</taxon>
        <taxon>fabids</taxon>
        <taxon>Rosales</taxon>
        <taxon>Rhamnaceae</taxon>
        <taxon>rhamnoid group</taxon>
        <taxon>Rhamneae</taxon>
        <taxon>Rhamnella</taxon>
    </lineage>
</organism>
<keyword evidence="3" id="KW-0560">Oxidoreductase</keyword>
<accession>A0A8K0E8K2</accession>
<dbReference type="GO" id="GO:0016020">
    <property type="term" value="C:membrane"/>
    <property type="evidence" value="ECO:0007669"/>
    <property type="project" value="TreeGrafter"/>
</dbReference>